<dbReference type="AlphaFoldDB" id="A0A5B0S9G5"/>
<reference evidence="2 3" key="1">
    <citation type="submission" date="2019-05" db="EMBL/GenBank/DDBJ databases">
        <title>Emergence of the Ug99 lineage of the wheat stem rust pathogen through somatic hybridization.</title>
        <authorList>
            <person name="Li F."/>
            <person name="Upadhyaya N.M."/>
            <person name="Sperschneider J."/>
            <person name="Matny O."/>
            <person name="Nguyen-Phuc H."/>
            <person name="Mago R."/>
            <person name="Raley C."/>
            <person name="Miller M.E."/>
            <person name="Silverstein K.A.T."/>
            <person name="Henningsen E."/>
            <person name="Hirsch C.D."/>
            <person name="Visser B."/>
            <person name="Pretorius Z.A."/>
            <person name="Steffenson B.J."/>
            <person name="Schwessinger B."/>
            <person name="Dodds P.N."/>
            <person name="Figueroa M."/>
        </authorList>
    </citation>
    <scope>NUCLEOTIDE SEQUENCE [LARGE SCALE GENOMIC DNA]</scope>
    <source>
        <strain evidence="2 3">Ug99</strain>
    </source>
</reference>
<dbReference type="Proteomes" id="UP000325313">
    <property type="component" value="Unassembled WGS sequence"/>
</dbReference>
<name>A0A5B0S9G5_PUCGR</name>
<protein>
    <submittedName>
        <fullName evidence="2">Uncharacterized protein</fullName>
    </submittedName>
</protein>
<evidence type="ECO:0000313" key="2">
    <source>
        <dbReference type="EMBL" id="KAA1134457.1"/>
    </source>
</evidence>
<feature type="region of interest" description="Disordered" evidence="1">
    <location>
        <begin position="22"/>
        <end position="48"/>
    </location>
</feature>
<proteinExistence type="predicted"/>
<evidence type="ECO:0000256" key="1">
    <source>
        <dbReference type="SAM" id="MobiDB-lite"/>
    </source>
</evidence>
<comment type="caution">
    <text evidence="2">The sequence shown here is derived from an EMBL/GenBank/DDBJ whole genome shotgun (WGS) entry which is preliminary data.</text>
</comment>
<organism evidence="2 3">
    <name type="scientific">Puccinia graminis f. sp. tritici</name>
    <dbReference type="NCBI Taxonomy" id="56615"/>
    <lineage>
        <taxon>Eukaryota</taxon>
        <taxon>Fungi</taxon>
        <taxon>Dikarya</taxon>
        <taxon>Basidiomycota</taxon>
        <taxon>Pucciniomycotina</taxon>
        <taxon>Pucciniomycetes</taxon>
        <taxon>Pucciniales</taxon>
        <taxon>Pucciniaceae</taxon>
        <taxon>Puccinia</taxon>
    </lineage>
</organism>
<feature type="compositionally biased region" description="Polar residues" evidence="1">
    <location>
        <begin position="26"/>
        <end position="42"/>
    </location>
</feature>
<accession>A0A5B0S9G5</accession>
<sequence>MFDKAVLNPSRRPSKLEHSIRWTIPFPSTSDHPPEGWSSTGDPHQATDGARQMERSKEFVEVILTLDLKRSTAENSRLEITPYWATSLLEALVFGIYNLKRQQSKGDSESTSDRLPVDCIFRFVERFLDQHPEHQIKANTRILLNCLRVSDLPPAL</sequence>
<dbReference type="EMBL" id="VDEP01000059">
    <property type="protein sequence ID" value="KAA1134457.1"/>
    <property type="molecule type" value="Genomic_DNA"/>
</dbReference>
<gene>
    <name evidence="2" type="ORF">PGTUg99_000320</name>
</gene>
<evidence type="ECO:0000313" key="3">
    <source>
        <dbReference type="Proteomes" id="UP000325313"/>
    </source>
</evidence>